<dbReference type="AlphaFoldDB" id="A0A0F9Q1W9"/>
<evidence type="ECO:0000256" key="1">
    <source>
        <dbReference type="SAM" id="MobiDB-lite"/>
    </source>
</evidence>
<feature type="region of interest" description="Disordered" evidence="1">
    <location>
        <begin position="134"/>
        <end position="157"/>
    </location>
</feature>
<proteinExistence type="predicted"/>
<organism evidence="2">
    <name type="scientific">marine sediment metagenome</name>
    <dbReference type="NCBI Taxonomy" id="412755"/>
    <lineage>
        <taxon>unclassified sequences</taxon>
        <taxon>metagenomes</taxon>
        <taxon>ecological metagenomes</taxon>
    </lineage>
</organism>
<comment type="caution">
    <text evidence="2">The sequence shown here is derived from an EMBL/GenBank/DDBJ whole genome shotgun (WGS) entry which is preliminary data.</text>
</comment>
<sequence length="157" mass="17599">MMDKPKMITVVIDNPIGVSRVTVRGREKDREATVQRAWRHLDEYIEGLKKEGTDRPGDLDPRCYRINVYRGVQERLEQVGDFKALVEVFCECGERVGKGFVRAREVETLASGEALNAITVSPCPECLRLEKGQGRSNGVKEGYDKGYARGYEEGTSG</sequence>
<dbReference type="EMBL" id="LAZR01004591">
    <property type="protein sequence ID" value="KKN07256.1"/>
    <property type="molecule type" value="Genomic_DNA"/>
</dbReference>
<reference evidence="2" key="1">
    <citation type="journal article" date="2015" name="Nature">
        <title>Complex archaea that bridge the gap between prokaryotes and eukaryotes.</title>
        <authorList>
            <person name="Spang A."/>
            <person name="Saw J.H."/>
            <person name="Jorgensen S.L."/>
            <person name="Zaremba-Niedzwiedzka K."/>
            <person name="Martijn J."/>
            <person name="Lind A.E."/>
            <person name="van Eijk R."/>
            <person name="Schleper C."/>
            <person name="Guy L."/>
            <person name="Ettema T.J."/>
        </authorList>
    </citation>
    <scope>NUCLEOTIDE SEQUENCE</scope>
</reference>
<gene>
    <name evidence="2" type="ORF">LCGC14_1068960</name>
</gene>
<evidence type="ECO:0000313" key="2">
    <source>
        <dbReference type="EMBL" id="KKN07256.1"/>
    </source>
</evidence>
<accession>A0A0F9Q1W9</accession>
<protein>
    <submittedName>
        <fullName evidence="2">Uncharacterized protein</fullName>
    </submittedName>
</protein>
<feature type="compositionally biased region" description="Basic and acidic residues" evidence="1">
    <location>
        <begin position="141"/>
        <end position="157"/>
    </location>
</feature>
<name>A0A0F9Q1W9_9ZZZZ</name>